<feature type="transmembrane region" description="Helical" evidence="6">
    <location>
        <begin position="268"/>
        <end position="287"/>
    </location>
</feature>
<dbReference type="CDD" id="cd06580">
    <property type="entry name" value="TM_PBP1_transp_TpRbsC_like"/>
    <property type="match status" value="1"/>
</dbReference>
<gene>
    <name evidence="7" type="ORF">VLY81_00850</name>
</gene>
<evidence type="ECO:0000256" key="1">
    <source>
        <dbReference type="ARBA" id="ARBA00004651"/>
    </source>
</evidence>
<dbReference type="EMBL" id="CP141614">
    <property type="protein sequence ID" value="WRP14752.1"/>
    <property type="molecule type" value="Genomic_DNA"/>
</dbReference>
<keyword evidence="4 6" id="KW-1133">Transmembrane helix</keyword>
<feature type="transmembrane region" description="Helical" evidence="6">
    <location>
        <begin position="307"/>
        <end position="328"/>
    </location>
</feature>
<protein>
    <submittedName>
        <fullName evidence="7">ABC transporter permease</fullName>
    </submittedName>
</protein>
<feature type="transmembrane region" description="Helical" evidence="6">
    <location>
        <begin position="128"/>
        <end position="151"/>
    </location>
</feature>
<evidence type="ECO:0000256" key="3">
    <source>
        <dbReference type="ARBA" id="ARBA00022692"/>
    </source>
</evidence>
<keyword evidence="8" id="KW-1185">Reference proteome</keyword>
<keyword evidence="5 6" id="KW-0472">Membrane</keyword>
<evidence type="ECO:0000313" key="7">
    <source>
        <dbReference type="EMBL" id="WRP14752.1"/>
    </source>
</evidence>
<keyword evidence="3 6" id="KW-0812">Transmembrane</keyword>
<accession>A0ABZ1BRF2</accession>
<feature type="transmembrane region" description="Helical" evidence="6">
    <location>
        <begin position="87"/>
        <end position="107"/>
    </location>
</feature>
<dbReference type="InterPro" id="IPR001851">
    <property type="entry name" value="ABC_transp_permease"/>
</dbReference>
<evidence type="ECO:0000256" key="6">
    <source>
        <dbReference type="SAM" id="Phobius"/>
    </source>
</evidence>
<evidence type="ECO:0000313" key="8">
    <source>
        <dbReference type="Proteomes" id="UP001333102"/>
    </source>
</evidence>
<feature type="transmembrane region" description="Helical" evidence="6">
    <location>
        <begin position="220"/>
        <end position="239"/>
    </location>
</feature>
<keyword evidence="2" id="KW-1003">Cell membrane</keyword>
<comment type="subcellular location">
    <subcellularLocation>
        <location evidence="1">Cell membrane</location>
        <topology evidence="1">Multi-pass membrane protein</topology>
    </subcellularLocation>
</comment>
<evidence type="ECO:0000256" key="4">
    <source>
        <dbReference type="ARBA" id="ARBA00022989"/>
    </source>
</evidence>
<sequence>MSERIRAMARAAAIPLLAVATGLVAGALIVVVTDVEVIRAWGRVVQDPGHALAATWRSIATAYGALFEGSLGSAYAISESLVTTTPYIFAGLAVALGFRAGLFNIGVEGQLFMGALASVWIGYSVKGLGAWLHLPLALLAGAAAGAAWAAIPGYLKARTGAHEVVNTIMMNYIAFRLSDWLLNGPMKRPGPGGMPGFVPISPEVLPSAYLPRLFEPPLRFHVGFFLALALAVGVWWLLWRTPLGFEMRSVGANPDAARTAGMAVGRTYVVAMALSGALAGLAGANQVLGVDRWLGQGFSPGYGFDSIALALLGGSHPGGVVLASLLFGTLRSGATRMQSVAGIPIDIITILQALILAFVAAPALVRALYRIRGETAAGPVLTRGWGRG</sequence>
<dbReference type="PANTHER" id="PTHR47089:SF1">
    <property type="entry name" value="GUANOSINE ABC TRANSPORTER PERMEASE PROTEIN NUPP"/>
    <property type="match status" value="1"/>
</dbReference>
<feature type="transmembrane region" description="Helical" evidence="6">
    <location>
        <begin position="340"/>
        <end position="365"/>
    </location>
</feature>
<dbReference type="PANTHER" id="PTHR47089">
    <property type="entry name" value="ABC TRANSPORTER, PERMEASE PROTEIN"/>
    <property type="match status" value="1"/>
</dbReference>
<evidence type="ECO:0000256" key="5">
    <source>
        <dbReference type="ARBA" id="ARBA00023136"/>
    </source>
</evidence>
<organism evidence="7 8">
    <name type="scientific">Geochorda subterranea</name>
    <dbReference type="NCBI Taxonomy" id="3109564"/>
    <lineage>
        <taxon>Bacteria</taxon>
        <taxon>Bacillati</taxon>
        <taxon>Bacillota</taxon>
        <taxon>Limnochordia</taxon>
        <taxon>Limnochordales</taxon>
        <taxon>Geochordaceae</taxon>
        <taxon>Geochorda</taxon>
    </lineage>
</organism>
<evidence type="ECO:0000256" key="2">
    <source>
        <dbReference type="ARBA" id="ARBA00022475"/>
    </source>
</evidence>
<proteinExistence type="predicted"/>
<feature type="transmembrane region" description="Helical" evidence="6">
    <location>
        <begin position="12"/>
        <end position="32"/>
    </location>
</feature>
<reference evidence="8" key="1">
    <citation type="submission" date="2023-12" db="EMBL/GenBank/DDBJ databases">
        <title>Novel isolates from deep terrestrial aquifers shed light on the physiology and ecology of the class Limnochordia.</title>
        <authorList>
            <person name="Karnachuk O.V."/>
            <person name="Lukina A.P."/>
            <person name="Avakyan M.R."/>
            <person name="Kadnikov V."/>
            <person name="Begmatov S."/>
            <person name="Beletsky A.V."/>
            <person name="Mardanov A.V."/>
            <person name="Ravin N.V."/>
        </authorList>
    </citation>
    <scope>NUCLEOTIDE SEQUENCE [LARGE SCALE GENOMIC DNA]</scope>
    <source>
        <strain evidence="8">LN</strain>
    </source>
</reference>
<dbReference type="Pfam" id="PF02653">
    <property type="entry name" value="BPD_transp_2"/>
    <property type="match status" value="1"/>
</dbReference>
<dbReference type="Proteomes" id="UP001333102">
    <property type="component" value="Chromosome"/>
</dbReference>
<dbReference type="RefSeq" id="WP_324669126.1">
    <property type="nucleotide sequence ID" value="NZ_CP141614.1"/>
</dbReference>
<name>A0ABZ1BRF2_9FIRM</name>